<keyword evidence="6" id="KW-1185">Reference proteome</keyword>
<keyword evidence="4" id="KW-0811">Translocation</keyword>
<evidence type="ECO:0000313" key="6">
    <source>
        <dbReference type="Proteomes" id="UP000001064"/>
    </source>
</evidence>
<dbReference type="GO" id="GO:0005643">
    <property type="term" value="C:nuclear pore"/>
    <property type="evidence" value="ECO:0000318"/>
    <property type="project" value="GO_Central"/>
</dbReference>
<dbReference type="GeneID" id="10510181"/>
<accession>F0ZA26</accession>
<evidence type="ECO:0000256" key="3">
    <source>
        <dbReference type="ARBA" id="ARBA00023242"/>
    </source>
</evidence>
<keyword evidence="3 4" id="KW-0539">Nucleus</keyword>
<dbReference type="PANTHER" id="PTHR11225:SF4">
    <property type="entry name" value="NUCLEAR PORE COMPLEX PROTEIN NUP93"/>
    <property type="match status" value="1"/>
</dbReference>
<dbReference type="Pfam" id="PF04097">
    <property type="entry name" value="Nic96"/>
    <property type="match status" value="1"/>
</dbReference>
<dbReference type="GO" id="GO:0017056">
    <property type="term" value="F:structural constituent of nuclear pore"/>
    <property type="evidence" value="ECO:0000318"/>
    <property type="project" value="GO_Central"/>
</dbReference>
<dbReference type="eggNOG" id="KOG2168">
    <property type="taxonomic scope" value="Eukaryota"/>
</dbReference>
<dbReference type="KEGG" id="dpp:DICPUDRAFT_148035"/>
<keyword evidence="4" id="KW-0509">mRNA transport</keyword>
<name>F0ZA26_DICPU</name>
<keyword evidence="4" id="KW-0653">Protein transport</keyword>
<dbReference type="GO" id="GO:0000922">
    <property type="term" value="C:spindle pole"/>
    <property type="evidence" value="ECO:0007669"/>
    <property type="project" value="EnsemblProtists"/>
</dbReference>
<dbReference type="Proteomes" id="UP000001064">
    <property type="component" value="Unassembled WGS sequence"/>
</dbReference>
<sequence length="892" mass="102593">MNKEFDFNDLSNKSSQIVNKISSFSSPIGLSTLNIERNLQEIGDTSKHLNEVTSSRTLTNPLESNILQDAKITTKYALEQKQFTKNLASINTSSFTGVETIPTDIDGYLKDRFEYIIFTAIGDIQKKTSKEFQTHYEETSIHDWNKDKKYLEEILGQKYIKTNQPFGASQYGQSSLMRSGFGGGSSSQFRPTATMNGGLQSQFRPYQSTTTPIGGNINSFGQSTYIPMDDGRTKLSNKMKKYADIIQEFDIHMADESKTSGFPLVHRLKDAMLSEGSSSTSNVVHHAWGLLLSLTNEVDSGTLDQKTQTVRHQPKQPSRPSVVELVKRSVSFLESQFCQVIENRLPKNSNISLPLNIILAYIKSLNLYTQVDSDNESYDGCSIWCIVFYLMRCGYHSEAQNFALEKCGSRYMDILLPIFNDRYKSQGCTKEQRERIMREFNTAKTESKDAFKISVFNLLATGDSLISKQQAVISIQDYIWWKLNFIGSVDSGNQQQQTQLLENLQTDVKSIIEKNKANFDNLEVFQMLLAIQQFEDAVASLYQANTEDALHIAIALDYYRLLRTSTQTNSVYQFNINNNSVNQYQQQQKLQQQQSQQEIYDFNDKSIRLVSMIKQYTKRFSFEESREALFYYLLITDNNIKIREISELVVSSTNSYKFAQELSTFSEFINKQQWRTIIEQSALELENKNNYQGAIEFWLMIEEYARVLEIYNSRISILLTTISSERDQLYQFGKGLFINDQTKLKTTTTARTSYLAFEQLLKLCDFFDFFNKGKYTEALEKIENLDILPLEESKIDAKVQDYRFLSPHITRNFSSIIQAYADIIIKQYNLLKSYDDVTSNQFNSGVFSGRKESIQNYQSRIQCIALFAGKIDFPMSSNILPRLMNYFISMPK</sequence>
<dbReference type="GO" id="GO:0006606">
    <property type="term" value="P:protein import into nucleus"/>
    <property type="evidence" value="ECO:0000318"/>
    <property type="project" value="GO_Central"/>
</dbReference>
<dbReference type="AlphaFoldDB" id="F0ZA26"/>
<reference evidence="6" key="1">
    <citation type="journal article" date="2011" name="Genome Biol.">
        <title>Comparative genomics of the social amoebae Dictyostelium discoideum and Dictyostelium purpureum.</title>
        <authorList>
            <consortium name="US DOE Joint Genome Institute (JGI-PGF)"/>
            <person name="Sucgang R."/>
            <person name="Kuo A."/>
            <person name="Tian X."/>
            <person name="Salerno W."/>
            <person name="Parikh A."/>
            <person name="Feasley C.L."/>
            <person name="Dalin E."/>
            <person name="Tu H."/>
            <person name="Huang E."/>
            <person name="Barry K."/>
            <person name="Lindquist E."/>
            <person name="Shapiro H."/>
            <person name="Bruce D."/>
            <person name="Schmutz J."/>
            <person name="Salamov A."/>
            <person name="Fey P."/>
            <person name="Gaudet P."/>
            <person name="Anjard C."/>
            <person name="Babu M.M."/>
            <person name="Basu S."/>
            <person name="Bushmanova Y."/>
            <person name="van der Wel H."/>
            <person name="Katoh-Kurasawa M."/>
            <person name="Dinh C."/>
            <person name="Coutinho P.M."/>
            <person name="Saito T."/>
            <person name="Elias M."/>
            <person name="Schaap P."/>
            <person name="Kay R.R."/>
            <person name="Henrissat B."/>
            <person name="Eichinger L."/>
            <person name="Rivero F."/>
            <person name="Putnam N.H."/>
            <person name="West C.M."/>
            <person name="Loomis W.F."/>
            <person name="Chisholm R.L."/>
            <person name="Shaulsky G."/>
            <person name="Strassmann J.E."/>
            <person name="Queller D.C."/>
            <person name="Kuspa A."/>
            <person name="Grigoriev I.V."/>
        </authorList>
    </citation>
    <scope>NUCLEOTIDE SEQUENCE [LARGE SCALE GENOMIC DNA]</scope>
    <source>
        <strain evidence="6">QSDP1</strain>
    </source>
</reference>
<dbReference type="RefSeq" id="XP_003284248.1">
    <property type="nucleotide sequence ID" value="XM_003284200.1"/>
</dbReference>
<comment type="similarity">
    <text evidence="2 4">Belongs to the nucleoporin interacting component (NIC) family.</text>
</comment>
<dbReference type="OMA" id="LLMCGQF"/>
<dbReference type="VEuPathDB" id="AmoebaDB:DICPUDRAFT_148035"/>
<keyword evidence="4" id="KW-0906">Nuclear pore complex</keyword>
<dbReference type="GO" id="GO:0016973">
    <property type="term" value="P:poly(A)+ mRNA export from nucleus"/>
    <property type="evidence" value="ECO:0000318"/>
    <property type="project" value="GO_Central"/>
</dbReference>
<dbReference type="STRING" id="5786.F0ZA26"/>
<protein>
    <recommendedName>
        <fullName evidence="4">Nuclear pore protein</fullName>
    </recommendedName>
</protein>
<dbReference type="GO" id="GO:0044611">
    <property type="term" value="C:nuclear pore inner ring"/>
    <property type="evidence" value="ECO:0007669"/>
    <property type="project" value="EnsemblProtists"/>
</dbReference>
<dbReference type="FunCoup" id="F0ZA26">
    <property type="interactions" value="638"/>
</dbReference>
<evidence type="ECO:0000313" key="5">
    <source>
        <dbReference type="EMBL" id="EGC39221.1"/>
    </source>
</evidence>
<dbReference type="OrthoDB" id="1918363at2759"/>
<dbReference type="PANTHER" id="PTHR11225">
    <property type="entry name" value="NUCLEAR PORE COMPLEX PROTEIN NUP93 NUCLEOPORIN NUP93 DEAD EYE PROTEIN"/>
    <property type="match status" value="1"/>
</dbReference>
<evidence type="ECO:0000256" key="2">
    <source>
        <dbReference type="ARBA" id="ARBA00010186"/>
    </source>
</evidence>
<dbReference type="InParanoid" id="F0ZA26"/>
<gene>
    <name evidence="5" type="ORF">DICPUDRAFT_148035</name>
</gene>
<evidence type="ECO:0000256" key="1">
    <source>
        <dbReference type="ARBA" id="ARBA00004259"/>
    </source>
</evidence>
<keyword evidence="4" id="KW-0813">Transport</keyword>
<comment type="subcellular location">
    <subcellularLocation>
        <location evidence="1">Nucleus envelope</location>
    </subcellularLocation>
    <subcellularLocation>
        <location evidence="4">Nucleus</location>
        <location evidence="4">Nuclear pore complex</location>
    </subcellularLocation>
</comment>
<evidence type="ECO:0000256" key="4">
    <source>
        <dbReference type="RuleBase" id="RU364035"/>
    </source>
</evidence>
<proteinExistence type="inferred from homology"/>
<organism evidence="5 6">
    <name type="scientific">Dictyostelium purpureum</name>
    <name type="common">Slime mold</name>
    <dbReference type="NCBI Taxonomy" id="5786"/>
    <lineage>
        <taxon>Eukaryota</taxon>
        <taxon>Amoebozoa</taxon>
        <taxon>Evosea</taxon>
        <taxon>Eumycetozoa</taxon>
        <taxon>Dictyostelia</taxon>
        <taxon>Dictyosteliales</taxon>
        <taxon>Dictyosteliaceae</taxon>
        <taxon>Dictyostelium</taxon>
    </lineage>
</organism>
<dbReference type="EMBL" id="GL870961">
    <property type="protein sequence ID" value="EGC39221.1"/>
    <property type="molecule type" value="Genomic_DNA"/>
</dbReference>
<keyword evidence="4" id="KW-0472">Membrane</keyword>
<dbReference type="InterPro" id="IPR007231">
    <property type="entry name" value="Nucleoporin_int_Nup93/Nic96"/>
</dbReference>